<accession>A0A6A5MBH7</accession>
<organism evidence="1 2">
    <name type="scientific">Lupinus albus</name>
    <name type="common">White lupine</name>
    <name type="synonym">Lupinus termis</name>
    <dbReference type="NCBI Taxonomy" id="3870"/>
    <lineage>
        <taxon>Eukaryota</taxon>
        <taxon>Viridiplantae</taxon>
        <taxon>Streptophyta</taxon>
        <taxon>Embryophyta</taxon>
        <taxon>Tracheophyta</taxon>
        <taxon>Spermatophyta</taxon>
        <taxon>Magnoliopsida</taxon>
        <taxon>eudicotyledons</taxon>
        <taxon>Gunneridae</taxon>
        <taxon>Pentapetalae</taxon>
        <taxon>rosids</taxon>
        <taxon>fabids</taxon>
        <taxon>Fabales</taxon>
        <taxon>Fabaceae</taxon>
        <taxon>Papilionoideae</taxon>
        <taxon>50 kb inversion clade</taxon>
        <taxon>genistoids sensu lato</taxon>
        <taxon>core genistoids</taxon>
        <taxon>Genisteae</taxon>
        <taxon>Lupinus</taxon>
    </lineage>
</organism>
<dbReference type="AlphaFoldDB" id="A0A6A5MBH7"/>
<dbReference type="InterPro" id="IPR036610">
    <property type="entry name" value="PEBP-like_sf"/>
</dbReference>
<reference evidence="2" key="1">
    <citation type="journal article" date="2020" name="Nat. Commun.">
        <title>Genome sequence of the cluster root forming white lupin.</title>
        <authorList>
            <person name="Hufnagel B."/>
            <person name="Marques A."/>
            <person name="Soriano A."/>
            <person name="Marques L."/>
            <person name="Divol F."/>
            <person name="Doumas P."/>
            <person name="Sallet E."/>
            <person name="Mancinotti D."/>
            <person name="Carrere S."/>
            <person name="Marande W."/>
            <person name="Arribat S."/>
            <person name="Keller J."/>
            <person name="Huneau C."/>
            <person name="Blein T."/>
            <person name="Aime D."/>
            <person name="Laguerre M."/>
            <person name="Taylor J."/>
            <person name="Schubert V."/>
            <person name="Nelson M."/>
            <person name="Geu-Flores F."/>
            <person name="Crespi M."/>
            <person name="Gallardo-Guerrero K."/>
            <person name="Delaux P.-M."/>
            <person name="Salse J."/>
            <person name="Berges H."/>
            <person name="Guyot R."/>
            <person name="Gouzy J."/>
            <person name="Peret B."/>
        </authorList>
    </citation>
    <scope>NUCLEOTIDE SEQUENCE [LARGE SCALE GENOMIC DNA]</scope>
    <source>
        <strain evidence="2">cv. Amiga</strain>
    </source>
</reference>
<dbReference type="PANTHER" id="PTHR30289">
    <property type="entry name" value="UNCHARACTERIZED PROTEIN YBCL-RELATED"/>
    <property type="match status" value="1"/>
</dbReference>
<sequence>MANEEFTLVSPAIDNEGGGKLPRYSTQEGLGAKWNISPPLEWHNVPSKTKSLALVVQDVDAVDQTGRKVAFTHWVVVNIPVSVTRLPEGFSGKVEEEGGEYVGIEEGINDWKVNVWRGPKIDNYGDRFEFRLYAISEDMHFDNQVTKEKLLDTIKGHVLGEAILTATF</sequence>
<evidence type="ECO:0000313" key="2">
    <source>
        <dbReference type="Proteomes" id="UP000447434"/>
    </source>
</evidence>
<keyword evidence="2" id="KW-1185">Reference proteome</keyword>
<dbReference type="PANTHER" id="PTHR30289:SF1">
    <property type="entry name" value="PEBP (PHOSPHATIDYLETHANOLAMINE-BINDING PROTEIN) FAMILY PROTEIN"/>
    <property type="match status" value="1"/>
</dbReference>
<protein>
    <submittedName>
        <fullName evidence="1">Putative phosphatidylethanolamine-binding protein</fullName>
    </submittedName>
</protein>
<dbReference type="NCBIfam" id="TIGR00481">
    <property type="entry name" value="YbhB/YbcL family Raf kinase inhibitor-like protein"/>
    <property type="match status" value="1"/>
</dbReference>
<dbReference type="Gene3D" id="3.90.280.10">
    <property type="entry name" value="PEBP-like"/>
    <property type="match status" value="1"/>
</dbReference>
<dbReference type="CDD" id="cd00865">
    <property type="entry name" value="PEBP_bact_arch"/>
    <property type="match status" value="1"/>
</dbReference>
<dbReference type="Pfam" id="PF01161">
    <property type="entry name" value="PBP"/>
    <property type="match status" value="1"/>
</dbReference>
<proteinExistence type="predicted"/>
<dbReference type="InterPro" id="IPR008914">
    <property type="entry name" value="PEBP"/>
</dbReference>
<evidence type="ECO:0000313" key="1">
    <source>
        <dbReference type="EMBL" id="KAE9603122.1"/>
    </source>
</evidence>
<dbReference type="EMBL" id="WOCE01000012">
    <property type="protein sequence ID" value="KAE9603122.1"/>
    <property type="molecule type" value="Genomic_DNA"/>
</dbReference>
<dbReference type="InterPro" id="IPR005247">
    <property type="entry name" value="YbhB_YbcL/LppC-like"/>
</dbReference>
<gene>
    <name evidence="1" type="ORF">Lalb_Chr12g0207091</name>
</gene>
<comment type="caution">
    <text evidence="1">The sequence shown here is derived from an EMBL/GenBank/DDBJ whole genome shotgun (WGS) entry which is preliminary data.</text>
</comment>
<name>A0A6A5MBH7_LUPAL</name>
<dbReference type="SUPFAM" id="SSF49777">
    <property type="entry name" value="PEBP-like"/>
    <property type="match status" value="1"/>
</dbReference>
<dbReference type="Proteomes" id="UP000447434">
    <property type="component" value="Chromosome 12"/>
</dbReference>
<dbReference type="OrthoDB" id="1409999at2759"/>